<gene>
    <name evidence="3" type="ORF">MM415A00449_0040</name>
    <name evidence="2" type="ORF">MM415B01001_0003</name>
</gene>
<dbReference type="EMBL" id="MT141429">
    <property type="protein sequence ID" value="QJA61038.1"/>
    <property type="molecule type" value="Genomic_DNA"/>
</dbReference>
<evidence type="ECO:0000313" key="2">
    <source>
        <dbReference type="EMBL" id="QJA61038.1"/>
    </source>
</evidence>
<accession>A0A6M3IUU1</accession>
<reference evidence="2" key="1">
    <citation type="submission" date="2020-03" db="EMBL/GenBank/DDBJ databases">
        <title>The deep terrestrial virosphere.</title>
        <authorList>
            <person name="Holmfeldt K."/>
            <person name="Nilsson E."/>
            <person name="Simone D."/>
            <person name="Lopez-Fernandez M."/>
            <person name="Wu X."/>
            <person name="de Brujin I."/>
            <person name="Lundin D."/>
            <person name="Andersson A."/>
            <person name="Bertilsson S."/>
            <person name="Dopson M."/>
        </authorList>
    </citation>
    <scope>NUCLEOTIDE SEQUENCE</scope>
    <source>
        <strain evidence="3">MM415A00449</strain>
        <strain evidence="2">MM415B01001</strain>
    </source>
</reference>
<proteinExistence type="predicted"/>
<feature type="region of interest" description="Disordered" evidence="1">
    <location>
        <begin position="64"/>
        <end position="84"/>
    </location>
</feature>
<evidence type="ECO:0000313" key="3">
    <source>
        <dbReference type="EMBL" id="QJA82043.1"/>
    </source>
</evidence>
<organism evidence="2">
    <name type="scientific">viral metagenome</name>
    <dbReference type="NCBI Taxonomy" id="1070528"/>
    <lineage>
        <taxon>unclassified sequences</taxon>
        <taxon>metagenomes</taxon>
        <taxon>organismal metagenomes</taxon>
    </lineage>
</organism>
<protein>
    <submittedName>
        <fullName evidence="2">Uncharacterized protein</fullName>
    </submittedName>
</protein>
<name>A0A6M3IUU1_9ZZZZ</name>
<dbReference type="EMBL" id="MT142477">
    <property type="protein sequence ID" value="QJA82043.1"/>
    <property type="molecule type" value="Genomic_DNA"/>
</dbReference>
<dbReference type="AlphaFoldDB" id="A0A6M3IUU1"/>
<evidence type="ECO:0000256" key="1">
    <source>
        <dbReference type="SAM" id="MobiDB-lite"/>
    </source>
</evidence>
<sequence length="84" mass="9523">MIGKKLCTFEDLVAAWESRRSVIGSHGIVMKPRPAAWVMYLSGAIIRDLLNKGLCIYEKEKKQHGYRNTDDGERQGSFAQELPI</sequence>
<feature type="compositionally biased region" description="Basic and acidic residues" evidence="1">
    <location>
        <begin position="64"/>
        <end position="74"/>
    </location>
</feature>